<evidence type="ECO:0000256" key="7">
    <source>
        <dbReference type="SAM" id="MobiDB-lite"/>
    </source>
</evidence>
<dbReference type="Pfam" id="PF00067">
    <property type="entry name" value="p450"/>
    <property type="match status" value="2"/>
</dbReference>
<evidence type="ECO:0000313" key="10">
    <source>
        <dbReference type="Proteomes" id="UP000326757"/>
    </source>
</evidence>
<evidence type="ECO:0000256" key="1">
    <source>
        <dbReference type="ARBA" id="ARBA00001971"/>
    </source>
</evidence>
<keyword evidence="8" id="KW-0812">Transmembrane</keyword>
<dbReference type="InterPro" id="IPR002403">
    <property type="entry name" value="Cyt_P450_E_grp-IV"/>
</dbReference>
<dbReference type="PRINTS" id="PR00465">
    <property type="entry name" value="EP450IV"/>
</dbReference>
<dbReference type="PANTHER" id="PTHR24305">
    <property type="entry name" value="CYTOCHROME P450"/>
    <property type="match status" value="1"/>
</dbReference>
<dbReference type="InterPro" id="IPR001128">
    <property type="entry name" value="Cyt_P450"/>
</dbReference>
<evidence type="ECO:0008006" key="11">
    <source>
        <dbReference type="Google" id="ProtNLM"/>
    </source>
</evidence>
<evidence type="ECO:0000256" key="2">
    <source>
        <dbReference type="ARBA" id="ARBA00010617"/>
    </source>
</evidence>
<dbReference type="SUPFAM" id="SSF48264">
    <property type="entry name" value="Cytochrome P450"/>
    <property type="match status" value="1"/>
</dbReference>
<feature type="transmembrane region" description="Helical" evidence="8">
    <location>
        <begin position="12"/>
        <end position="33"/>
    </location>
</feature>
<feature type="compositionally biased region" description="Low complexity" evidence="7">
    <location>
        <begin position="432"/>
        <end position="443"/>
    </location>
</feature>
<keyword evidence="8" id="KW-0472">Membrane</keyword>
<dbReference type="Gene3D" id="1.10.630.10">
    <property type="entry name" value="Cytochrome P450"/>
    <property type="match status" value="2"/>
</dbReference>
<dbReference type="Proteomes" id="UP000326757">
    <property type="component" value="Unassembled WGS sequence"/>
</dbReference>
<dbReference type="GO" id="GO:0005506">
    <property type="term" value="F:iron ion binding"/>
    <property type="evidence" value="ECO:0007669"/>
    <property type="project" value="InterPro"/>
</dbReference>
<keyword evidence="5" id="KW-0408">Iron</keyword>
<evidence type="ECO:0000256" key="4">
    <source>
        <dbReference type="ARBA" id="ARBA00022723"/>
    </source>
</evidence>
<gene>
    <name evidence="9" type="ORF">EYC80_006375</name>
</gene>
<comment type="cofactor">
    <cofactor evidence="1">
        <name>heme</name>
        <dbReference type="ChEBI" id="CHEBI:30413"/>
    </cofactor>
</comment>
<dbReference type="InterPro" id="IPR050121">
    <property type="entry name" value="Cytochrome_P450_monoxygenase"/>
</dbReference>
<name>A0A5N6JSI4_MONLA</name>
<dbReference type="PANTHER" id="PTHR24305:SF210">
    <property type="entry name" value="CYTOCHROME P450 MONOOXYGENASE ASQL-RELATED"/>
    <property type="match status" value="1"/>
</dbReference>
<evidence type="ECO:0000256" key="5">
    <source>
        <dbReference type="ARBA" id="ARBA00023004"/>
    </source>
</evidence>
<comment type="similarity">
    <text evidence="2">Belongs to the cytochrome P450 family.</text>
</comment>
<dbReference type="OrthoDB" id="1470350at2759"/>
<keyword evidence="4" id="KW-0479">Metal-binding</keyword>
<proteinExistence type="inferred from homology"/>
<dbReference type="GO" id="GO:0020037">
    <property type="term" value="F:heme binding"/>
    <property type="evidence" value="ECO:0007669"/>
    <property type="project" value="InterPro"/>
</dbReference>
<reference evidence="9 10" key="1">
    <citation type="submission" date="2019-06" db="EMBL/GenBank/DDBJ databases">
        <title>Genome Sequence of the Brown Rot Fungal Pathogen Monilinia laxa.</title>
        <authorList>
            <person name="De Miccolis Angelini R.M."/>
            <person name="Landi L."/>
            <person name="Abate D."/>
            <person name="Pollastro S."/>
            <person name="Romanazzi G."/>
            <person name="Faretra F."/>
        </authorList>
    </citation>
    <scope>NUCLEOTIDE SEQUENCE [LARGE SCALE GENOMIC DNA]</scope>
    <source>
        <strain evidence="9 10">Mlax316</strain>
    </source>
</reference>
<evidence type="ECO:0000256" key="3">
    <source>
        <dbReference type="ARBA" id="ARBA00022617"/>
    </source>
</evidence>
<feature type="region of interest" description="Disordered" evidence="7">
    <location>
        <begin position="428"/>
        <end position="449"/>
    </location>
</feature>
<keyword evidence="8" id="KW-1133">Transmembrane helix</keyword>
<keyword evidence="6" id="KW-0843">Virulence</keyword>
<dbReference type="AlphaFoldDB" id="A0A5N6JSI4"/>
<evidence type="ECO:0000256" key="8">
    <source>
        <dbReference type="SAM" id="Phobius"/>
    </source>
</evidence>
<evidence type="ECO:0000313" key="9">
    <source>
        <dbReference type="EMBL" id="KAB8291575.1"/>
    </source>
</evidence>
<dbReference type="GO" id="GO:0016705">
    <property type="term" value="F:oxidoreductase activity, acting on paired donors, with incorporation or reduction of molecular oxygen"/>
    <property type="evidence" value="ECO:0007669"/>
    <property type="project" value="InterPro"/>
</dbReference>
<accession>A0A5N6JSI4</accession>
<dbReference type="EMBL" id="VIGI01000014">
    <property type="protein sequence ID" value="KAB8291575.1"/>
    <property type="molecule type" value="Genomic_DNA"/>
</dbReference>
<comment type="caution">
    <text evidence="9">The sequence shown here is derived from an EMBL/GenBank/DDBJ whole genome shotgun (WGS) entry which is preliminary data.</text>
</comment>
<dbReference type="InterPro" id="IPR036396">
    <property type="entry name" value="Cyt_P450_sf"/>
</dbReference>
<evidence type="ECO:0000256" key="6">
    <source>
        <dbReference type="ARBA" id="ARBA00023026"/>
    </source>
</evidence>
<protein>
    <recommendedName>
        <fullName evidence="11">Cytochrome P450</fullName>
    </recommendedName>
</protein>
<dbReference type="GO" id="GO:0004497">
    <property type="term" value="F:monooxygenase activity"/>
    <property type="evidence" value="ECO:0007669"/>
    <property type="project" value="InterPro"/>
</dbReference>
<keyword evidence="10" id="KW-1185">Reference proteome</keyword>
<keyword evidence="3" id="KW-0349">Heme</keyword>
<sequence length="477" mass="54162">MDKSISLRELNALHWWSFSALIASLTLFTWAFFQAQASSLGHYSRATTLHSVSSALCLCFAARRFVHRIPGMRFYAPYRSTSYLPTSPFWYRPRINNGSYGIMASPPSEHGRFSRAFAAAFTEKSMREHEPMILQYADILISQLKTEASKKAPVDIIDWFEYAAFDIVGDLAFSKSFHSLENNEFHYLVNALRKFMQAFTQAVDPRMLRLEMIWTWIVPKVSRRKQMAYNKSLNYFTHQRQAQGETPENIVASAVGELPYLNAVMNEAMRLCPSLPMVLPRMVTEPGMEVCGYWLPSGTLVAFCQLAAYTSSANFASPKEFIPERWLPDSQFKPHNTKDYHPFSVGPRDGVGKAFGLAEVRLILAKLICNFDLSLGEKDWDWYSQKAFLVWEKKPIYLNLLEHSQRSSVSRIPATTFSYTATVLADKNRNGSTTSHTPIISSHGEPSELHNIPSHEPEAAHLATRQGKGWNVDEGDD</sequence>
<organism evidence="9 10">
    <name type="scientific">Monilinia laxa</name>
    <name type="common">Brown rot fungus</name>
    <name type="synonym">Sclerotinia laxa</name>
    <dbReference type="NCBI Taxonomy" id="61186"/>
    <lineage>
        <taxon>Eukaryota</taxon>
        <taxon>Fungi</taxon>
        <taxon>Dikarya</taxon>
        <taxon>Ascomycota</taxon>
        <taxon>Pezizomycotina</taxon>
        <taxon>Leotiomycetes</taxon>
        <taxon>Helotiales</taxon>
        <taxon>Sclerotiniaceae</taxon>
        <taxon>Monilinia</taxon>
    </lineage>
</organism>